<name>A0A841SRC0_9BACL</name>
<sequence>MPNSQQQSSTWEWDLQPGAYTAREVVREVGTLLAAIEVHLGDAADACSLLDNVQASLAVEGREAVLPLGTLRFQDHARRELAAQAVRIGEAIARLAREHRESKTALKRYGAYKLSGLMFRSRCDSHLWTPQAAALLTGPSGGPVVMQLFNEYVHQLILLRDILLPFDNWEEVRIEIPEHRARLGLRHVEPAREQFLSELMIKQIPHRSIVRYAQAVLSPQLPGEGYGFRYRLGIVLPSGIGESSLPSRYLLRWHAPGTILSGFSSSDEPAVIAYSETDYYSAPRSAIGPGAPGSGNGKSEPRTPAATDGFVASEEAGRIYVHFRIRLGSQEFDIDLGQISRGYRYSYEAIEAKPEQADGRGARADWHVHDAITILGLPGLVTAEEGTHLIPTGGDSSICWALLGKLYPENVILLREGEGRKSIEGIGKGFGSTFLID</sequence>
<evidence type="ECO:0000313" key="2">
    <source>
        <dbReference type="EMBL" id="MBB6632708.1"/>
    </source>
</evidence>
<dbReference type="Proteomes" id="UP000535838">
    <property type="component" value="Unassembled WGS sequence"/>
</dbReference>
<proteinExistence type="predicted"/>
<dbReference type="RefSeq" id="WP_185117944.1">
    <property type="nucleotide sequence ID" value="NZ_JACJVQ010000002.1"/>
</dbReference>
<keyword evidence="3" id="KW-1185">Reference proteome</keyword>
<evidence type="ECO:0000256" key="1">
    <source>
        <dbReference type="SAM" id="MobiDB-lite"/>
    </source>
</evidence>
<reference evidence="2 3" key="1">
    <citation type="submission" date="2020-08" db="EMBL/GenBank/DDBJ databases">
        <title>Cohnella phylogeny.</title>
        <authorList>
            <person name="Dunlap C."/>
        </authorList>
    </citation>
    <scope>NUCLEOTIDE SEQUENCE [LARGE SCALE GENOMIC DNA]</scope>
    <source>
        <strain evidence="2 3">DSM 25241</strain>
    </source>
</reference>
<protein>
    <submittedName>
        <fullName evidence="2">Uncharacterized protein</fullName>
    </submittedName>
</protein>
<dbReference type="AlphaFoldDB" id="A0A841SRC0"/>
<dbReference type="EMBL" id="JACJVQ010000002">
    <property type="protein sequence ID" value="MBB6632708.1"/>
    <property type="molecule type" value="Genomic_DNA"/>
</dbReference>
<gene>
    <name evidence="2" type="ORF">H7B67_01035</name>
</gene>
<feature type="region of interest" description="Disordered" evidence="1">
    <location>
        <begin position="285"/>
        <end position="306"/>
    </location>
</feature>
<comment type="caution">
    <text evidence="2">The sequence shown here is derived from an EMBL/GenBank/DDBJ whole genome shotgun (WGS) entry which is preliminary data.</text>
</comment>
<evidence type="ECO:0000313" key="3">
    <source>
        <dbReference type="Proteomes" id="UP000535838"/>
    </source>
</evidence>
<accession>A0A841SRC0</accession>
<organism evidence="2 3">
    <name type="scientific">Cohnella thailandensis</name>
    <dbReference type="NCBI Taxonomy" id="557557"/>
    <lineage>
        <taxon>Bacteria</taxon>
        <taxon>Bacillati</taxon>
        <taxon>Bacillota</taxon>
        <taxon>Bacilli</taxon>
        <taxon>Bacillales</taxon>
        <taxon>Paenibacillaceae</taxon>
        <taxon>Cohnella</taxon>
    </lineage>
</organism>